<reference evidence="11 12" key="1">
    <citation type="submission" date="2018-11" db="EMBL/GenBank/DDBJ databases">
        <title>Chryseotalea sanarue gen. nov., sp., nov., a member of the family Cytophagaceae, isolated from a brackish lake in Hamamatsu Japan.</title>
        <authorList>
            <person name="Maejima Y."/>
            <person name="Iino T."/>
            <person name="Muraguchi Y."/>
            <person name="Fukuda K."/>
            <person name="Ohkuma M."/>
            <person name="Moriuchi R."/>
            <person name="Dohra H."/>
            <person name="Kimbara K."/>
            <person name="Shintani M."/>
        </authorList>
    </citation>
    <scope>NUCLEOTIDE SEQUENCE [LARGE SCALE GENOMIC DNA]</scope>
    <source>
        <strain evidence="11 12">Ys</strain>
    </source>
</reference>
<feature type="domain" description="ABC transmembrane type-2" evidence="10">
    <location>
        <begin position="46"/>
        <end position="267"/>
    </location>
</feature>
<dbReference type="AlphaFoldDB" id="A0A401UAZ2"/>
<dbReference type="GO" id="GO:0140359">
    <property type="term" value="F:ABC-type transporter activity"/>
    <property type="evidence" value="ECO:0007669"/>
    <property type="project" value="InterPro"/>
</dbReference>
<protein>
    <recommendedName>
        <fullName evidence="9">Transport permease protein</fullName>
    </recommendedName>
</protein>
<evidence type="ECO:0000256" key="4">
    <source>
        <dbReference type="ARBA" id="ARBA00022475"/>
    </source>
</evidence>
<evidence type="ECO:0000313" key="12">
    <source>
        <dbReference type="Proteomes" id="UP000288227"/>
    </source>
</evidence>
<dbReference type="PANTHER" id="PTHR30413:SF8">
    <property type="entry name" value="TRANSPORT PERMEASE PROTEIN"/>
    <property type="match status" value="1"/>
</dbReference>
<dbReference type="PRINTS" id="PR00164">
    <property type="entry name" value="ABC2TRNSPORT"/>
</dbReference>
<dbReference type="InterPro" id="IPR047817">
    <property type="entry name" value="ABC2_TM_bact-type"/>
</dbReference>
<sequence>MAEPVEYVIESGGHKLFQWKELWRYRELFYFFTWRDVKIKYKQTALGFLWAVLQPLFMMLIFTFFFGKALNIPSQNLPYPVYVFSGLLVWNMFSTGLTNASNSMVNNASIIKKIYFPRLIIPVSSILVALFDFLMAFVLFVMLLLYYQQPLSWMAIILWPAGLIITVIAALGMGSWLAALNVKYRDFRYVIPFLVQVLFFLTPVIYPVSMLKYPLLQYVLACSPMYAAIELFRMPLTGLYPDTTLLTISLASGLILLVIGLVYFKRTEDFFADFA</sequence>
<dbReference type="GO" id="GO:0015920">
    <property type="term" value="P:lipopolysaccharide transport"/>
    <property type="evidence" value="ECO:0007669"/>
    <property type="project" value="TreeGrafter"/>
</dbReference>
<keyword evidence="4 9" id="KW-1003">Cell membrane</keyword>
<dbReference type="InterPro" id="IPR013525">
    <property type="entry name" value="ABC2_TM"/>
</dbReference>
<feature type="transmembrane region" description="Helical" evidence="9">
    <location>
        <begin position="153"/>
        <end position="177"/>
    </location>
</feature>
<evidence type="ECO:0000256" key="8">
    <source>
        <dbReference type="ARBA" id="ARBA00023136"/>
    </source>
</evidence>
<evidence type="ECO:0000259" key="10">
    <source>
        <dbReference type="PROSITE" id="PS51012"/>
    </source>
</evidence>
<evidence type="ECO:0000256" key="5">
    <source>
        <dbReference type="ARBA" id="ARBA00022519"/>
    </source>
</evidence>
<comment type="similarity">
    <text evidence="2 9">Belongs to the ABC-2 integral membrane protein family.</text>
</comment>
<keyword evidence="5" id="KW-0997">Cell inner membrane</keyword>
<feature type="transmembrane region" description="Helical" evidence="9">
    <location>
        <begin position="189"/>
        <end position="209"/>
    </location>
</feature>
<dbReference type="OrthoDB" id="9786910at2"/>
<accession>A0A401UAZ2</accession>
<dbReference type="Pfam" id="PF01061">
    <property type="entry name" value="ABC2_membrane"/>
    <property type="match status" value="1"/>
</dbReference>
<evidence type="ECO:0000256" key="2">
    <source>
        <dbReference type="ARBA" id="ARBA00007783"/>
    </source>
</evidence>
<keyword evidence="6 9" id="KW-0812">Transmembrane</keyword>
<evidence type="ECO:0000256" key="9">
    <source>
        <dbReference type="RuleBase" id="RU361157"/>
    </source>
</evidence>
<comment type="subcellular location">
    <subcellularLocation>
        <location evidence="1">Cell inner membrane</location>
        <topology evidence="1">Multi-pass membrane protein</topology>
    </subcellularLocation>
    <subcellularLocation>
        <location evidence="9">Cell membrane</location>
        <topology evidence="9">Multi-pass membrane protein</topology>
    </subcellularLocation>
</comment>
<evidence type="ECO:0000256" key="3">
    <source>
        <dbReference type="ARBA" id="ARBA00022448"/>
    </source>
</evidence>
<keyword evidence="8 9" id="KW-0472">Membrane</keyword>
<evidence type="ECO:0000313" key="11">
    <source>
        <dbReference type="EMBL" id="GCC52042.1"/>
    </source>
</evidence>
<gene>
    <name evidence="11" type="ORF">SanaruYs_22740</name>
</gene>
<evidence type="ECO:0000256" key="7">
    <source>
        <dbReference type="ARBA" id="ARBA00022989"/>
    </source>
</evidence>
<name>A0A401UAZ2_9BACT</name>
<feature type="transmembrane region" description="Helical" evidence="9">
    <location>
        <begin position="45"/>
        <end position="67"/>
    </location>
</feature>
<proteinExistence type="inferred from homology"/>
<dbReference type="InterPro" id="IPR000412">
    <property type="entry name" value="ABC_2_transport"/>
</dbReference>
<keyword evidence="12" id="KW-1185">Reference proteome</keyword>
<feature type="transmembrane region" description="Helical" evidence="9">
    <location>
        <begin position="79"/>
        <end position="98"/>
    </location>
</feature>
<feature type="transmembrane region" description="Helical" evidence="9">
    <location>
        <begin position="244"/>
        <end position="264"/>
    </location>
</feature>
<evidence type="ECO:0000256" key="6">
    <source>
        <dbReference type="ARBA" id="ARBA00022692"/>
    </source>
</evidence>
<dbReference type="GO" id="GO:0043190">
    <property type="term" value="C:ATP-binding cassette (ABC) transporter complex"/>
    <property type="evidence" value="ECO:0007669"/>
    <property type="project" value="InterPro"/>
</dbReference>
<feature type="transmembrane region" description="Helical" evidence="9">
    <location>
        <begin position="119"/>
        <end position="147"/>
    </location>
</feature>
<evidence type="ECO:0000256" key="1">
    <source>
        <dbReference type="ARBA" id="ARBA00004429"/>
    </source>
</evidence>
<dbReference type="EMBL" id="BHXQ01000004">
    <property type="protein sequence ID" value="GCC52042.1"/>
    <property type="molecule type" value="Genomic_DNA"/>
</dbReference>
<organism evidence="11 12">
    <name type="scientific">Chryseotalea sanaruensis</name>
    <dbReference type="NCBI Taxonomy" id="2482724"/>
    <lineage>
        <taxon>Bacteria</taxon>
        <taxon>Pseudomonadati</taxon>
        <taxon>Bacteroidota</taxon>
        <taxon>Cytophagia</taxon>
        <taxon>Cytophagales</taxon>
        <taxon>Chryseotaleaceae</taxon>
        <taxon>Chryseotalea</taxon>
    </lineage>
</organism>
<comment type="caution">
    <text evidence="11">The sequence shown here is derived from an EMBL/GenBank/DDBJ whole genome shotgun (WGS) entry which is preliminary data.</text>
</comment>
<keyword evidence="3 9" id="KW-0813">Transport</keyword>
<dbReference type="PANTHER" id="PTHR30413">
    <property type="entry name" value="INNER MEMBRANE TRANSPORT PERMEASE"/>
    <property type="match status" value="1"/>
</dbReference>
<dbReference type="RefSeq" id="WP_127122692.1">
    <property type="nucleotide sequence ID" value="NZ_BHXQ01000004.1"/>
</dbReference>
<dbReference type="Proteomes" id="UP000288227">
    <property type="component" value="Unassembled WGS sequence"/>
</dbReference>
<keyword evidence="7 9" id="KW-1133">Transmembrane helix</keyword>
<dbReference type="PROSITE" id="PS51012">
    <property type="entry name" value="ABC_TM2"/>
    <property type="match status" value="1"/>
</dbReference>